<evidence type="ECO:0000256" key="5">
    <source>
        <dbReference type="SAM" id="MobiDB-lite"/>
    </source>
</evidence>
<dbReference type="Proteomes" id="UP000273001">
    <property type="component" value="Chromosome"/>
</dbReference>
<dbReference type="InterPro" id="IPR000064">
    <property type="entry name" value="NLP_P60_dom"/>
</dbReference>
<protein>
    <recommendedName>
        <fullName evidence="6">NlpC/P60 domain-containing protein</fullName>
    </recommendedName>
</protein>
<feature type="domain" description="NlpC/P60" evidence="6">
    <location>
        <begin position="359"/>
        <end position="485"/>
    </location>
</feature>
<evidence type="ECO:0000256" key="3">
    <source>
        <dbReference type="ARBA" id="ARBA00022801"/>
    </source>
</evidence>
<evidence type="ECO:0000256" key="1">
    <source>
        <dbReference type="ARBA" id="ARBA00007074"/>
    </source>
</evidence>
<keyword evidence="2" id="KW-0645">Protease</keyword>
<keyword evidence="4" id="KW-0788">Thiol protease</keyword>
<gene>
    <name evidence="7" type="ORF">D5R93_05690</name>
</gene>
<dbReference type="PANTHER" id="PTHR47359">
    <property type="entry name" value="PEPTIDOGLYCAN DL-ENDOPEPTIDASE CWLO"/>
    <property type="match status" value="1"/>
</dbReference>
<dbReference type="EMBL" id="CP032514">
    <property type="protein sequence ID" value="AYD89664.1"/>
    <property type="molecule type" value="Genomic_DNA"/>
</dbReference>
<evidence type="ECO:0000313" key="7">
    <source>
        <dbReference type="EMBL" id="AYD89664.1"/>
    </source>
</evidence>
<dbReference type="InterPro" id="IPR051794">
    <property type="entry name" value="PG_Endopeptidase_C40"/>
</dbReference>
<dbReference type="PROSITE" id="PS51935">
    <property type="entry name" value="NLPC_P60"/>
    <property type="match status" value="1"/>
</dbReference>
<evidence type="ECO:0000256" key="4">
    <source>
        <dbReference type="ARBA" id="ARBA00022807"/>
    </source>
</evidence>
<accession>A0ABM6Z2X9</accession>
<dbReference type="SUPFAM" id="SSF54001">
    <property type="entry name" value="Cysteine proteinases"/>
    <property type="match status" value="1"/>
</dbReference>
<evidence type="ECO:0000256" key="2">
    <source>
        <dbReference type="ARBA" id="ARBA00022670"/>
    </source>
</evidence>
<dbReference type="Pfam" id="PF00877">
    <property type="entry name" value="NLPC_P60"/>
    <property type="match status" value="1"/>
</dbReference>
<comment type="similarity">
    <text evidence="1">Belongs to the peptidase C40 family.</text>
</comment>
<sequence length="562" mass="59526">MAPAFRGIATVVSWAWNNVVRPSLAALRAFITNVVAPVVTWLWNNVVAPAFNGIRTVVSTVVGFLTGTVFPRLRTAVNLVGTVVSWLWNNVVTPAFNGIRTVVSTVVGFLTGTVFPRLRTAVRIVGNAFSTFRTTVQKAFDAVRGAAARPVNFVINTVYRDGVKKMFDTVASKVGLSLRLPSVSPIPGYATGGLWGQTMTPGYTRERMSTTSTPPTGRGHRPVRRGGDHPPRRPARPGRQEVAGRRQLRPWGRPGHRRDTGSRRGQVAFADGGIWGSLKNTVSSAVSWVKDTADAVSDILSDPLGAVTNLVTKPADALLNQLGPDLWAQTVKAVPKKWWSSIRSWFKKGTETSAGGAAGGPATGLVAAARKAIGVPYVWGGSSIPPGLDCSGLVYWAARQLGWGWPRLTAAGYQSGSAPVAWGAKVPGDLLFWGRPAWHVAIYSGGNSMVEEPRAGLSGRETAIWGSPSVGRYGGRKYDAGGVLPPGLTTAVNLTRRPEAVLTGPQWDAVSALAARGVDLAGALDGARVSLVVDDTRGFDSHVEVVAAGVARARQALSGRAR</sequence>
<dbReference type="Gene3D" id="3.90.1720.10">
    <property type="entry name" value="endopeptidase domain like (from Nostoc punctiforme)"/>
    <property type="match status" value="1"/>
</dbReference>
<name>A0ABM6Z2X9_9ACTO</name>
<keyword evidence="8" id="KW-1185">Reference proteome</keyword>
<dbReference type="InterPro" id="IPR038765">
    <property type="entry name" value="Papain-like_cys_pep_sf"/>
</dbReference>
<evidence type="ECO:0000259" key="6">
    <source>
        <dbReference type="PROSITE" id="PS51935"/>
    </source>
</evidence>
<organism evidence="7 8">
    <name type="scientific">Actinomyces lilanjuaniae</name>
    <dbReference type="NCBI Taxonomy" id="2321394"/>
    <lineage>
        <taxon>Bacteria</taxon>
        <taxon>Bacillati</taxon>
        <taxon>Actinomycetota</taxon>
        <taxon>Actinomycetes</taxon>
        <taxon>Actinomycetales</taxon>
        <taxon>Actinomycetaceae</taxon>
        <taxon>Actinomyces</taxon>
    </lineage>
</organism>
<proteinExistence type="inferred from homology"/>
<keyword evidence="3" id="KW-0378">Hydrolase</keyword>
<reference evidence="7 8" key="1">
    <citation type="submission" date="2018-09" db="EMBL/GenBank/DDBJ databases">
        <authorList>
            <person name="Li J."/>
        </authorList>
    </citation>
    <scope>NUCLEOTIDE SEQUENCE [LARGE SCALE GENOMIC DNA]</scope>
    <source>
        <strain evidence="7 8">2129</strain>
    </source>
</reference>
<feature type="region of interest" description="Disordered" evidence="5">
    <location>
        <begin position="200"/>
        <end position="265"/>
    </location>
</feature>
<dbReference type="PANTHER" id="PTHR47359:SF3">
    <property type="entry name" value="NLP_P60 DOMAIN-CONTAINING PROTEIN-RELATED"/>
    <property type="match status" value="1"/>
</dbReference>
<evidence type="ECO:0000313" key="8">
    <source>
        <dbReference type="Proteomes" id="UP000273001"/>
    </source>
</evidence>